<name>A0ABR1I8A3_9HYPO</name>
<reference evidence="2 3" key="1">
    <citation type="journal article" date="2025" name="Microbiol. Resour. Announc.">
        <title>Draft genome sequences for Neonectria magnoliae and Neonectria punicea, canker pathogens of Liriodendron tulipifera and Acer saccharum in West Virginia.</title>
        <authorList>
            <person name="Petronek H.M."/>
            <person name="Kasson M.T."/>
            <person name="Metheny A.M."/>
            <person name="Stauder C.M."/>
            <person name="Lovett B."/>
            <person name="Lynch S.C."/>
            <person name="Garnas J.R."/>
            <person name="Kasson L.R."/>
            <person name="Stajich J.E."/>
        </authorList>
    </citation>
    <scope>NUCLEOTIDE SEQUENCE [LARGE SCALE GENOMIC DNA]</scope>
    <source>
        <strain evidence="2 3">NRRL 64651</strain>
    </source>
</reference>
<feature type="region of interest" description="Disordered" evidence="1">
    <location>
        <begin position="1"/>
        <end position="35"/>
    </location>
</feature>
<gene>
    <name evidence="2" type="ORF">QQZ08_003664</name>
</gene>
<sequence>MPPRLRRRAQVASNDDEPEDAEDKDLSPPPDDQDQLRQQRLQEFIRLAKTGSDDILKHYESLIDDFDSVDAAIPPYIKAIIKTLQRAAEPRSVPRDKRRGLDYRLGVITATWGITKDELVDFFGSETYLSRNIIDRLYTLASRVDFEHSSRLLLDAQRARRDRNPDDDDLVQ</sequence>
<proteinExistence type="predicted"/>
<dbReference type="Proteomes" id="UP001498421">
    <property type="component" value="Unassembled WGS sequence"/>
</dbReference>
<evidence type="ECO:0000256" key="1">
    <source>
        <dbReference type="SAM" id="MobiDB-lite"/>
    </source>
</evidence>
<dbReference type="EMBL" id="JAZAVK010000025">
    <property type="protein sequence ID" value="KAK7429819.1"/>
    <property type="molecule type" value="Genomic_DNA"/>
</dbReference>
<accession>A0ABR1I8A3</accession>
<feature type="compositionally biased region" description="Acidic residues" evidence="1">
    <location>
        <begin position="14"/>
        <end position="23"/>
    </location>
</feature>
<organism evidence="2 3">
    <name type="scientific">Neonectria magnoliae</name>
    <dbReference type="NCBI Taxonomy" id="2732573"/>
    <lineage>
        <taxon>Eukaryota</taxon>
        <taxon>Fungi</taxon>
        <taxon>Dikarya</taxon>
        <taxon>Ascomycota</taxon>
        <taxon>Pezizomycotina</taxon>
        <taxon>Sordariomycetes</taxon>
        <taxon>Hypocreomycetidae</taxon>
        <taxon>Hypocreales</taxon>
        <taxon>Nectriaceae</taxon>
        <taxon>Neonectria</taxon>
    </lineage>
</organism>
<evidence type="ECO:0000313" key="2">
    <source>
        <dbReference type="EMBL" id="KAK7429819.1"/>
    </source>
</evidence>
<comment type="caution">
    <text evidence="2">The sequence shown here is derived from an EMBL/GenBank/DDBJ whole genome shotgun (WGS) entry which is preliminary data.</text>
</comment>
<protein>
    <submittedName>
        <fullName evidence="2">Uncharacterized protein</fullName>
    </submittedName>
</protein>
<keyword evidence="3" id="KW-1185">Reference proteome</keyword>
<evidence type="ECO:0000313" key="3">
    <source>
        <dbReference type="Proteomes" id="UP001498421"/>
    </source>
</evidence>